<keyword evidence="7" id="KW-0106">Calcium</keyword>
<dbReference type="SUPFAM" id="SSF51445">
    <property type="entry name" value="(Trans)glycosidases"/>
    <property type="match status" value="1"/>
</dbReference>
<dbReference type="PANTHER" id="PTHR46323">
    <property type="entry name" value="BETA-GALACTOSIDASE"/>
    <property type="match status" value="1"/>
</dbReference>
<evidence type="ECO:0000313" key="13">
    <source>
        <dbReference type="Proteomes" id="UP001303407"/>
    </source>
</evidence>
<proteinExistence type="inferred from homology"/>
<dbReference type="InterPro" id="IPR023230">
    <property type="entry name" value="Glyco_hydro_2_CS"/>
</dbReference>
<keyword evidence="6 10" id="KW-0378">Hydrolase</keyword>
<evidence type="ECO:0000256" key="3">
    <source>
        <dbReference type="ARBA" id="ARBA00007401"/>
    </source>
</evidence>
<dbReference type="InterPro" id="IPR006103">
    <property type="entry name" value="Glyco_hydro_2_cat"/>
</dbReference>
<dbReference type="PROSITE" id="PS00608">
    <property type="entry name" value="GLYCOSYL_HYDROL_F2_2"/>
    <property type="match status" value="1"/>
</dbReference>
<evidence type="ECO:0000256" key="10">
    <source>
        <dbReference type="RuleBase" id="RU361154"/>
    </source>
</evidence>
<dbReference type="Pfam" id="PF02836">
    <property type="entry name" value="Glyco_hydro_2_C"/>
    <property type="match status" value="1"/>
</dbReference>
<evidence type="ECO:0000256" key="6">
    <source>
        <dbReference type="ARBA" id="ARBA00022801"/>
    </source>
</evidence>
<keyword evidence="8 10" id="KW-0326">Glycosidase</keyword>
<dbReference type="PANTHER" id="PTHR46323:SF2">
    <property type="entry name" value="BETA-GALACTOSIDASE"/>
    <property type="match status" value="1"/>
</dbReference>
<keyword evidence="13" id="KW-1185">Reference proteome</keyword>
<dbReference type="Proteomes" id="UP001303407">
    <property type="component" value="Chromosome"/>
</dbReference>
<comment type="catalytic activity">
    <reaction evidence="1 10">
        <text>Hydrolysis of terminal non-reducing beta-D-galactose residues in beta-D-galactosides.</text>
        <dbReference type="EC" id="3.2.1.23"/>
    </reaction>
</comment>
<dbReference type="InterPro" id="IPR004199">
    <property type="entry name" value="B-gal_small/dom_5"/>
</dbReference>
<dbReference type="InterPro" id="IPR014718">
    <property type="entry name" value="GH-type_carb-bd"/>
</dbReference>
<dbReference type="InterPro" id="IPR036156">
    <property type="entry name" value="Beta-gal/glucu_dom_sf"/>
</dbReference>
<dbReference type="PRINTS" id="PR00132">
    <property type="entry name" value="GLHYDRLASE2"/>
</dbReference>
<accession>A0ABY9Y1W0</accession>
<comment type="subunit">
    <text evidence="4">Monomer.</text>
</comment>
<dbReference type="SUPFAM" id="SSF74650">
    <property type="entry name" value="Galactose mutarotase-like"/>
    <property type="match status" value="1"/>
</dbReference>
<dbReference type="Gene3D" id="3.20.20.80">
    <property type="entry name" value="Glycosidases"/>
    <property type="match status" value="1"/>
</dbReference>
<dbReference type="EMBL" id="CP134536">
    <property type="protein sequence ID" value="WNH11888.1"/>
    <property type="molecule type" value="Genomic_DNA"/>
</dbReference>
<dbReference type="GO" id="GO:0016787">
    <property type="term" value="F:hydrolase activity"/>
    <property type="evidence" value="ECO:0007669"/>
    <property type="project" value="UniProtKB-KW"/>
</dbReference>
<evidence type="ECO:0000313" key="12">
    <source>
        <dbReference type="EMBL" id="WNH11888.1"/>
    </source>
</evidence>
<dbReference type="SMART" id="SM01038">
    <property type="entry name" value="Bgal_small_N"/>
    <property type="match status" value="1"/>
</dbReference>
<dbReference type="InterPro" id="IPR023232">
    <property type="entry name" value="Glyco_hydro_2_AS"/>
</dbReference>
<dbReference type="RefSeq" id="WP_415861869.1">
    <property type="nucleotide sequence ID" value="NZ_CP134536.1"/>
</dbReference>
<dbReference type="InterPro" id="IPR006104">
    <property type="entry name" value="Glyco_hydro_2_N"/>
</dbReference>
<dbReference type="InterPro" id="IPR011013">
    <property type="entry name" value="Gal_mutarotase_sf_dom"/>
</dbReference>
<protein>
    <recommendedName>
        <fullName evidence="5 10">Beta-galactosidase</fullName>
        <ecNumber evidence="5 10">3.2.1.23</ecNumber>
    </recommendedName>
    <alternativeName>
        <fullName evidence="9 10">Lactase</fullName>
    </alternativeName>
</protein>
<evidence type="ECO:0000256" key="7">
    <source>
        <dbReference type="ARBA" id="ARBA00022837"/>
    </source>
</evidence>
<dbReference type="InterPro" id="IPR017853">
    <property type="entry name" value="GH"/>
</dbReference>
<dbReference type="Pfam" id="PF00703">
    <property type="entry name" value="Glyco_hydro_2"/>
    <property type="match status" value="1"/>
</dbReference>
<evidence type="ECO:0000256" key="9">
    <source>
        <dbReference type="ARBA" id="ARBA00032230"/>
    </source>
</evidence>
<name>A0ABY9Y1W0_9FLAO</name>
<feature type="domain" description="Beta galactosidase small chain/" evidence="11">
    <location>
        <begin position="761"/>
        <end position="1038"/>
    </location>
</feature>
<dbReference type="Gene3D" id="2.60.40.10">
    <property type="entry name" value="Immunoglobulins"/>
    <property type="match status" value="2"/>
</dbReference>
<dbReference type="Pfam" id="PF02837">
    <property type="entry name" value="Glyco_hydro_2_N"/>
    <property type="match status" value="1"/>
</dbReference>
<organism evidence="12 13">
    <name type="scientific">Thalassobellus suaedae</name>
    <dbReference type="NCBI Taxonomy" id="3074124"/>
    <lineage>
        <taxon>Bacteria</taxon>
        <taxon>Pseudomonadati</taxon>
        <taxon>Bacteroidota</taxon>
        <taxon>Flavobacteriia</taxon>
        <taxon>Flavobacteriales</taxon>
        <taxon>Flavobacteriaceae</taxon>
        <taxon>Thalassobellus</taxon>
    </lineage>
</organism>
<dbReference type="SUPFAM" id="SSF49303">
    <property type="entry name" value="beta-Galactosidase/glucuronidase domain"/>
    <property type="match status" value="2"/>
</dbReference>
<evidence type="ECO:0000256" key="5">
    <source>
        <dbReference type="ARBA" id="ARBA00012756"/>
    </source>
</evidence>
<dbReference type="InterPro" id="IPR050347">
    <property type="entry name" value="Bact_Beta-galactosidase"/>
</dbReference>
<dbReference type="PROSITE" id="PS00719">
    <property type="entry name" value="GLYCOSYL_HYDROL_F2_1"/>
    <property type="match status" value="1"/>
</dbReference>
<dbReference type="EC" id="3.2.1.23" evidence="5 10"/>
<dbReference type="InterPro" id="IPR008979">
    <property type="entry name" value="Galactose-bd-like_sf"/>
</dbReference>
<comment type="cofactor">
    <cofactor evidence="2">
        <name>Ca(2+)</name>
        <dbReference type="ChEBI" id="CHEBI:29108"/>
    </cofactor>
</comment>
<evidence type="ECO:0000256" key="4">
    <source>
        <dbReference type="ARBA" id="ARBA00011245"/>
    </source>
</evidence>
<dbReference type="InterPro" id="IPR013783">
    <property type="entry name" value="Ig-like_fold"/>
</dbReference>
<evidence type="ECO:0000256" key="8">
    <source>
        <dbReference type="ARBA" id="ARBA00023295"/>
    </source>
</evidence>
<dbReference type="InterPro" id="IPR032312">
    <property type="entry name" value="LacZ_4"/>
</dbReference>
<dbReference type="Gene3D" id="2.70.98.10">
    <property type="match status" value="1"/>
</dbReference>
<dbReference type="Pfam" id="PF02929">
    <property type="entry name" value="Bgal_small_N"/>
    <property type="match status" value="1"/>
</dbReference>
<dbReference type="InterPro" id="IPR006102">
    <property type="entry name" value="Ig-like_GH2"/>
</dbReference>
<dbReference type="SUPFAM" id="SSF49785">
    <property type="entry name" value="Galactose-binding domain-like"/>
    <property type="match status" value="1"/>
</dbReference>
<sequence length="1041" mass="119822">MKNVFLFFSILILIQNSFSQNDWENPNIFEKNKEQSRASFYSYSTIEKAKVDNPKKEAFIKCLNGKWKFNYTNNSTETPKDFFKLGFDASNWDNIPVPSNWEMYGYGFPHYVNAGYAFNTINPPFIKDSENSVGAYITEFFVDDGWLNRNVYIQLGAVKSGYYLWINGEKVGYNQDSKLPAEFNISPYLKKGKNKLAVKVFQFTDGSYIEDQDFWRLSGIQRDVFLFARPKIHIRDFFAKALLDSSYEHGVFKLSVDIKNTSNIKASHLKLQYKILDAQEQQVLTDESLFSVKSLSSENLIFNGNIPNIHSWSAENPYLYTLLLFISDNSGKTIEATSIKIGFRTTEIRGGQLLVNGKPILLKGVNRHEHNPDYGHVVNEKDMLADIRMMKQFNINAVRTSHYPNDPLWYKLCDKYGLYLYDEANIESHGIGYDINKTLADKSEWKEGHVARMLNMVERDKNHPSIIVWSMGNEAGDGHNFLAGYKAIHKRDTDRPVHYERAERQTTVNERHTDIVPNMYAPNSWVEKWIGIDTERPFIWCEYSHAMGNSNGNFKEYWDLVRENRQLQGGFIWDWMDQGLTKYNAKGDKFWAYGGFFEPKGVKNDDNFCFNGLVATDMTPHPGLYEVKKVYQNVRFSATGISEGQINIKNELFFNNLDAYLVRWNLIEDGEIMQTGVFKPLGVLPQAEKEFSLNIKDFNRKKESEYFINVYAIQNNETEIIPFGHIVASEQFALGTYNEVVKVSSKASSEIILKDNLNEITISGSNFLMQVSKKSGAITSYKINNYEMITSPLLPTFWRSPTDNDFGNGMPTRCEVWKSVMNTAITEAVSMEKVSESEIKISTNLKLPTIDGYISMVYTIYSHGNIDVNYKFEATKTGLPEIPRIGMVFRMPRDFDNLKYYARGPWENYIDRNTASFIGVYQSKITNQFVPYGRPQENGHKTEARWLSITNQVGLGFKIEANKIPFEFNALHYSTNDLDSGTKKLLLTPIDLKEGDFVEVHIDHKMMGIGGDNSWGAKPHKSYMYYANKVYEYSFSIIPEL</sequence>
<comment type="similarity">
    <text evidence="3 10">Belongs to the glycosyl hydrolase 2 family.</text>
</comment>
<dbReference type="InterPro" id="IPR006101">
    <property type="entry name" value="Glyco_hydro_2"/>
</dbReference>
<evidence type="ECO:0000256" key="2">
    <source>
        <dbReference type="ARBA" id="ARBA00001913"/>
    </source>
</evidence>
<reference evidence="12 13" key="1">
    <citation type="submission" date="2023-09" db="EMBL/GenBank/DDBJ databases">
        <title>Thalassobella suaedae gen. nov., sp. nov., a marine bacterium of the family Flavobacteriaceae isolated from a halophyte Suaeda japonica.</title>
        <authorList>
            <person name="Lee S.Y."/>
            <person name="Hwang C.Y."/>
        </authorList>
    </citation>
    <scope>NUCLEOTIDE SEQUENCE [LARGE SCALE GENOMIC DNA]</scope>
    <source>
        <strain evidence="12 13">HL-DH10</strain>
    </source>
</reference>
<dbReference type="Gene3D" id="2.60.120.260">
    <property type="entry name" value="Galactose-binding domain-like"/>
    <property type="match status" value="1"/>
</dbReference>
<evidence type="ECO:0000256" key="1">
    <source>
        <dbReference type="ARBA" id="ARBA00001412"/>
    </source>
</evidence>
<evidence type="ECO:0000259" key="11">
    <source>
        <dbReference type="SMART" id="SM01038"/>
    </source>
</evidence>
<gene>
    <name evidence="12" type="ORF">RHP49_13390</name>
</gene>
<dbReference type="Pfam" id="PF16353">
    <property type="entry name" value="LacZ_4"/>
    <property type="match status" value="1"/>
</dbReference>